<keyword evidence="5" id="KW-0560">Oxidoreductase</keyword>
<dbReference type="EMBL" id="JAGVWC010000011">
    <property type="protein sequence ID" value="MBS3061894.1"/>
    <property type="molecule type" value="Genomic_DNA"/>
</dbReference>
<dbReference type="InterPro" id="IPR036249">
    <property type="entry name" value="Thioredoxin-like_sf"/>
</dbReference>
<keyword evidence="3 12" id="KW-0575">Peroxidase</keyword>
<gene>
    <name evidence="12" type="primary">bcp</name>
    <name evidence="12" type="ORF">J4215_04915</name>
</gene>
<comment type="caution">
    <text evidence="12">The sequence shown here is derived from an EMBL/GenBank/DDBJ whole genome shotgun (WGS) entry which is preliminary data.</text>
</comment>
<keyword evidence="6" id="KW-1015">Disulfide bond</keyword>
<evidence type="ECO:0000256" key="8">
    <source>
        <dbReference type="ARBA" id="ARBA00032824"/>
    </source>
</evidence>
<dbReference type="InterPro" id="IPR000866">
    <property type="entry name" value="AhpC/TSA"/>
</dbReference>
<evidence type="ECO:0000256" key="10">
    <source>
        <dbReference type="ARBA" id="ARBA00049091"/>
    </source>
</evidence>
<dbReference type="CDD" id="cd03017">
    <property type="entry name" value="PRX_BCP"/>
    <property type="match status" value="1"/>
</dbReference>
<dbReference type="InterPro" id="IPR050924">
    <property type="entry name" value="Peroxiredoxin_BCP/PrxQ"/>
</dbReference>
<dbReference type="GO" id="GO:0005737">
    <property type="term" value="C:cytoplasm"/>
    <property type="evidence" value="ECO:0007669"/>
    <property type="project" value="TreeGrafter"/>
</dbReference>
<dbReference type="FunFam" id="3.40.30.10:FF:000007">
    <property type="entry name" value="Thioredoxin-dependent thiol peroxidase"/>
    <property type="match status" value="1"/>
</dbReference>
<organism evidence="12 13">
    <name type="scientific">Candidatus Iainarchaeum sp</name>
    <dbReference type="NCBI Taxonomy" id="3101447"/>
    <lineage>
        <taxon>Archaea</taxon>
        <taxon>Candidatus Iainarchaeota</taxon>
        <taxon>Candidatus Iainarchaeia</taxon>
        <taxon>Candidatus Iainarchaeales</taxon>
        <taxon>Candidatus Iainarchaeaceae</taxon>
        <taxon>Candidatus Iainarchaeum</taxon>
    </lineage>
</organism>
<dbReference type="NCBIfam" id="NF006960">
    <property type="entry name" value="PRK09437.1"/>
    <property type="match status" value="1"/>
</dbReference>
<reference evidence="12" key="1">
    <citation type="submission" date="2021-03" db="EMBL/GenBank/DDBJ databases">
        <authorList>
            <person name="Jaffe A."/>
        </authorList>
    </citation>
    <scope>NUCLEOTIDE SEQUENCE</scope>
    <source>
        <strain evidence="12">RIFCSPLOWO2_01_FULL_AR10_48_17</strain>
    </source>
</reference>
<evidence type="ECO:0000256" key="2">
    <source>
        <dbReference type="ARBA" id="ARBA00013017"/>
    </source>
</evidence>
<dbReference type="Gene3D" id="3.40.30.10">
    <property type="entry name" value="Glutaredoxin"/>
    <property type="match status" value="1"/>
</dbReference>
<comment type="subunit">
    <text evidence="1">Monomer.</text>
</comment>
<evidence type="ECO:0000259" key="11">
    <source>
        <dbReference type="PROSITE" id="PS51352"/>
    </source>
</evidence>
<evidence type="ECO:0000256" key="3">
    <source>
        <dbReference type="ARBA" id="ARBA00022559"/>
    </source>
</evidence>
<keyword evidence="4" id="KW-0049">Antioxidant</keyword>
<dbReference type="Pfam" id="PF00578">
    <property type="entry name" value="AhpC-TSA"/>
    <property type="match status" value="1"/>
</dbReference>
<dbReference type="GO" id="GO:0008379">
    <property type="term" value="F:thioredoxin peroxidase activity"/>
    <property type="evidence" value="ECO:0007669"/>
    <property type="project" value="TreeGrafter"/>
</dbReference>
<accession>A0A8T4L5T2</accession>
<dbReference type="InterPro" id="IPR013766">
    <property type="entry name" value="Thioredoxin_domain"/>
</dbReference>
<name>A0A8T4L5T2_9ARCH</name>
<evidence type="ECO:0000256" key="9">
    <source>
        <dbReference type="ARBA" id="ARBA00038489"/>
    </source>
</evidence>
<dbReference type="GO" id="GO:0045454">
    <property type="term" value="P:cell redox homeostasis"/>
    <property type="evidence" value="ECO:0007669"/>
    <property type="project" value="TreeGrafter"/>
</dbReference>
<dbReference type="Proteomes" id="UP000675968">
    <property type="component" value="Unassembled WGS sequence"/>
</dbReference>
<evidence type="ECO:0000256" key="6">
    <source>
        <dbReference type="ARBA" id="ARBA00023157"/>
    </source>
</evidence>
<evidence type="ECO:0000256" key="7">
    <source>
        <dbReference type="ARBA" id="ARBA00023284"/>
    </source>
</evidence>
<feature type="domain" description="Thioredoxin" evidence="11">
    <location>
        <begin position="11"/>
        <end position="164"/>
    </location>
</feature>
<sequence length="181" mass="20504">MAAKKNSETELTVGQKAPVFSLPDQNGKKMRLSEYNGKWLVIYFYPKDNTPGCTLEAIDFTKEAPKFKKAGIEIVGISPDSGESHCRFIEKQRLDLTLLTDADHAVAQKFGVWRLKKLYGRAYEGIYRSTFLVDPKGKIAFVWYGVQVIGHANQVLEKAKETQKKTLKNVFLAKNDFVEPK</sequence>
<evidence type="ECO:0000256" key="4">
    <source>
        <dbReference type="ARBA" id="ARBA00022862"/>
    </source>
</evidence>
<dbReference type="EC" id="1.11.1.24" evidence="2"/>
<protein>
    <recommendedName>
        <fullName evidence="2">thioredoxin-dependent peroxiredoxin</fullName>
        <ecNumber evidence="2">1.11.1.24</ecNumber>
    </recommendedName>
    <alternativeName>
        <fullName evidence="8">Thioredoxin peroxidase</fullName>
    </alternativeName>
</protein>
<evidence type="ECO:0000256" key="5">
    <source>
        <dbReference type="ARBA" id="ARBA00023002"/>
    </source>
</evidence>
<evidence type="ECO:0000256" key="1">
    <source>
        <dbReference type="ARBA" id="ARBA00011245"/>
    </source>
</evidence>
<dbReference type="SUPFAM" id="SSF52833">
    <property type="entry name" value="Thioredoxin-like"/>
    <property type="match status" value="1"/>
</dbReference>
<reference evidence="12" key="2">
    <citation type="submission" date="2021-05" db="EMBL/GenBank/DDBJ databases">
        <title>Protein family content uncovers lineage relationships and bacterial pathway maintenance mechanisms in DPANN archaea.</title>
        <authorList>
            <person name="Castelle C.J."/>
            <person name="Meheust R."/>
            <person name="Jaffe A.L."/>
            <person name="Seitz K."/>
            <person name="Gong X."/>
            <person name="Baker B.J."/>
            <person name="Banfield J.F."/>
        </authorList>
    </citation>
    <scope>NUCLEOTIDE SEQUENCE</scope>
    <source>
        <strain evidence="12">RIFCSPLOWO2_01_FULL_AR10_48_17</strain>
    </source>
</reference>
<keyword evidence="7" id="KW-0676">Redox-active center</keyword>
<dbReference type="AlphaFoldDB" id="A0A8T4L5T2"/>
<dbReference type="PANTHER" id="PTHR42801:SF4">
    <property type="entry name" value="AHPC_TSA FAMILY PROTEIN"/>
    <property type="match status" value="1"/>
</dbReference>
<comment type="similarity">
    <text evidence="9">Belongs to the peroxiredoxin family. BCP/PrxQ subfamily.</text>
</comment>
<dbReference type="GO" id="GO:0034599">
    <property type="term" value="P:cellular response to oxidative stress"/>
    <property type="evidence" value="ECO:0007669"/>
    <property type="project" value="TreeGrafter"/>
</dbReference>
<evidence type="ECO:0000313" key="12">
    <source>
        <dbReference type="EMBL" id="MBS3061894.1"/>
    </source>
</evidence>
<proteinExistence type="inferred from homology"/>
<comment type="catalytic activity">
    <reaction evidence="10">
        <text>a hydroperoxide + [thioredoxin]-dithiol = an alcohol + [thioredoxin]-disulfide + H2O</text>
        <dbReference type="Rhea" id="RHEA:62620"/>
        <dbReference type="Rhea" id="RHEA-COMP:10698"/>
        <dbReference type="Rhea" id="RHEA-COMP:10700"/>
        <dbReference type="ChEBI" id="CHEBI:15377"/>
        <dbReference type="ChEBI" id="CHEBI:29950"/>
        <dbReference type="ChEBI" id="CHEBI:30879"/>
        <dbReference type="ChEBI" id="CHEBI:35924"/>
        <dbReference type="ChEBI" id="CHEBI:50058"/>
        <dbReference type="EC" id="1.11.1.24"/>
    </reaction>
</comment>
<evidence type="ECO:0000313" key="13">
    <source>
        <dbReference type="Proteomes" id="UP000675968"/>
    </source>
</evidence>
<dbReference type="PANTHER" id="PTHR42801">
    <property type="entry name" value="THIOREDOXIN-DEPENDENT PEROXIDE REDUCTASE"/>
    <property type="match status" value="1"/>
</dbReference>
<dbReference type="PROSITE" id="PS51352">
    <property type="entry name" value="THIOREDOXIN_2"/>
    <property type="match status" value="1"/>
</dbReference>